<keyword evidence="1" id="KW-0812">Transmembrane</keyword>
<sequence length="209" mass="23840">MKCSEIQELFGVYWDLPNDDLRRQAVDKHLETCDSCNEEFQIWEESMILIRSAATDEELTDFEPIVSTKVMNRIYEDESWRIPVSERMYSISYKLRRNLTAVIAFCLALFVFSFLFAIVYEGSPQSTMASADNSLYDLEAPQALKISGTESLNGHKLGDAVASLNPSFMEPLRFHVGPIHSYPHYLLVVSLLGLVATIIIMNWLSRTKT</sequence>
<keyword evidence="1" id="KW-1133">Transmembrane helix</keyword>
<dbReference type="RefSeq" id="WP_068670304.1">
    <property type="nucleotide sequence ID" value="NZ_LYPB01000091.1"/>
</dbReference>
<keyword evidence="4" id="KW-1185">Reference proteome</keyword>
<dbReference type="EMBL" id="LYPB01000091">
    <property type="protein sequence ID" value="OAS14044.1"/>
    <property type="molecule type" value="Genomic_DNA"/>
</dbReference>
<dbReference type="AlphaFoldDB" id="A0A197ZXZ1"/>
<dbReference type="Proteomes" id="UP000078454">
    <property type="component" value="Unassembled WGS sequence"/>
</dbReference>
<proteinExistence type="predicted"/>
<dbReference type="STRING" id="1850517.A8708_11810"/>
<dbReference type="OrthoDB" id="2679416at2"/>
<name>A0A197ZXZ1_9BACL</name>
<evidence type="ECO:0000256" key="1">
    <source>
        <dbReference type="SAM" id="Phobius"/>
    </source>
</evidence>
<feature type="transmembrane region" description="Helical" evidence="1">
    <location>
        <begin position="98"/>
        <end position="120"/>
    </location>
</feature>
<dbReference type="InterPro" id="IPR027383">
    <property type="entry name" value="Znf_put"/>
</dbReference>
<evidence type="ECO:0000313" key="4">
    <source>
        <dbReference type="Proteomes" id="UP000078454"/>
    </source>
</evidence>
<feature type="transmembrane region" description="Helical" evidence="1">
    <location>
        <begin position="182"/>
        <end position="204"/>
    </location>
</feature>
<organism evidence="3 4">
    <name type="scientific">Paenibacillus oryzisoli</name>
    <dbReference type="NCBI Taxonomy" id="1850517"/>
    <lineage>
        <taxon>Bacteria</taxon>
        <taxon>Bacillati</taxon>
        <taxon>Bacillota</taxon>
        <taxon>Bacilli</taxon>
        <taxon>Bacillales</taxon>
        <taxon>Paenibacillaceae</taxon>
        <taxon>Paenibacillus</taxon>
    </lineage>
</organism>
<evidence type="ECO:0000313" key="3">
    <source>
        <dbReference type="EMBL" id="OAS14044.1"/>
    </source>
</evidence>
<evidence type="ECO:0000259" key="2">
    <source>
        <dbReference type="Pfam" id="PF13490"/>
    </source>
</evidence>
<feature type="domain" description="Putative zinc-finger" evidence="2">
    <location>
        <begin position="3"/>
        <end position="36"/>
    </location>
</feature>
<accession>A0A197ZXZ1</accession>
<keyword evidence="1" id="KW-0472">Membrane</keyword>
<dbReference type="Pfam" id="PF13490">
    <property type="entry name" value="zf-HC2"/>
    <property type="match status" value="1"/>
</dbReference>
<gene>
    <name evidence="3" type="ORF">A8708_11810</name>
</gene>
<comment type="caution">
    <text evidence="3">The sequence shown here is derived from an EMBL/GenBank/DDBJ whole genome shotgun (WGS) entry which is preliminary data.</text>
</comment>
<reference evidence="3 4" key="1">
    <citation type="submission" date="2016-05" db="EMBL/GenBank/DDBJ databases">
        <title>Paenibacillus sp. 1ZS3-15 nov., isolated from the rhizosphere soil.</title>
        <authorList>
            <person name="Zhang X.X."/>
            <person name="Zhang J."/>
        </authorList>
    </citation>
    <scope>NUCLEOTIDE SEQUENCE [LARGE SCALE GENOMIC DNA]</scope>
    <source>
        <strain evidence="3 4">1ZS3-15</strain>
    </source>
</reference>
<protein>
    <recommendedName>
        <fullName evidence="2">Putative zinc-finger domain-containing protein</fullName>
    </recommendedName>
</protein>